<organism evidence="3 4">
    <name type="scientific">Fistulina hepatica ATCC 64428</name>
    <dbReference type="NCBI Taxonomy" id="1128425"/>
    <lineage>
        <taxon>Eukaryota</taxon>
        <taxon>Fungi</taxon>
        <taxon>Dikarya</taxon>
        <taxon>Basidiomycota</taxon>
        <taxon>Agaricomycotina</taxon>
        <taxon>Agaricomycetes</taxon>
        <taxon>Agaricomycetidae</taxon>
        <taxon>Agaricales</taxon>
        <taxon>Fistulinaceae</taxon>
        <taxon>Fistulina</taxon>
    </lineage>
</organism>
<feature type="compositionally biased region" description="Low complexity" evidence="2">
    <location>
        <begin position="361"/>
        <end position="372"/>
    </location>
</feature>
<reference evidence="3 4" key="1">
    <citation type="journal article" date="2015" name="Fungal Genet. Biol.">
        <title>Evolution of novel wood decay mechanisms in Agaricales revealed by the genome sequences of Fistulina hepatica and Cylindrobasidium torrendii.</title>
        <authorList>
            <person name="Floudas D."/>
            <person name="Held B.W."/>
            <person name="Riley R."/>
            <person name="Nagy L.G."/>
            <person name="Koehler G."/>
            <person name="Ransdell A.S."/>
            <person name="Younus H."/>
            <person name="Chow J."/>
            <person name="Chiniquy J."/>
            <person name="Lipzen A."/>
            <person name="Tritt A."/>
            <person name="Sun H."/>
            <person name="Haridas S."/>
            <person name="LaButti K."/>
            <person name="Ohm R.A."/>
            <person name="Kues U."/>
            <person name="Blanchette R.A."/>
            <person name="Grigoriev I.V."/>
            <person name="Minto R.E."/>
            <person name="Hibbett D.S."/>
        </authorList>
    </citation>
    <scope>NUCLEOTIDE SEQUENCE [LARGE SCALE GENOMIC DNA]</scope>
    <source>
        <strain evidence="3 4">ATCC 64428</strain>
    </source>
</reference>
<dbReference type="Proteomes" id="UP000054144">
    <property type="component" value="Unassembled WGS sequence"/>
</dbReference>
<feature type="region of interest" description="Disordered" evidence="2">
    <location>
        <begin position="660"/>
        <end position="699"/>
    </location>
</feature>
<feature type="region of interest" description="Disordered" evidence="2">
    <location>
        <begin position="128"/>
        <end position="205"/>
    </location>
</feature>
<evidence type="ECO:0000313" key="4">
    <source>
        <dbReference type="Proteomes" id="UP000054144"/>
    </source>
</evidence>
<dbReference type="PANTHER" id="PTHR13037">
    <property type="entry name" value="FORMIN"/>
    <property type="match status" value="1"/>
</dbReference>
<feature type="region of interest" description="Disordered" evidence="2">
    <location>
        <begin position="784"/>
        <end position="806"/>
    </location>
</feature>
<keyword evidence="4" id="KW-1185">Reference proteome</keyword>
<accession>A0A0D7A305</accession>
<feature type="region of interest" description="Disordered" evidence="2">
    <location>
        <begin position="1"/>
        <end position="93"/>
    </location>
</feature>
<feature type="compositionally biased region" description="Basic residues" evidence="2">
    <location>
        <begin position="55"/>
        <end position="64"/>
    </location>
</feature>
<evidence type="ECO:0000256" key="2">
    <source>
        <dbReference type="SAM" id="MobiDB-lite"/>
    </source>
</evidence>
<feature type="region of interest" description="Disordered" evidence="2">
    <location>
        <begin position="334"/>
        <end position="378"/>
    </location>
</feature>
<dbReference type="PANTHER" id="PTHR13037:SF24">
    <property type="entry name" value="POLYCOMB PROTEIN PCL-RELATED"/>
    <property type="match status" value="1"/>
</dbReference>
<feature type="compositionally biased region" description="Polar residues" evidence="2">
    <location>
        <begin position="670"/>
        <end position="695"/>
    </location>
</feature>
<dbReference type="EMBL" id="KN882062">
    <property type="protein sequence ID" value="KIY45115.1"/>
    <property type="molecule type" value="Genomic_DNA"/>
</dbReference>
<proteinExistence type="predicted"/>
<feature type="compositionally biased region" description="Polar residues" evidence="2">
    <location>
        <begin position="166"/>
        <end position="177"/>
    </location>
</feature>
<feature type="region of interest" description="Disordered" evidence="2">
    <location>
        <begin position="474"/>
        <end position="530"/>
    </location>
</feature>
<feature type="region of interest" description="Disordered" evidence="2">
    <location>
        <begin position="1309"/>
        <end position="1336"/>
    </location>
</feature>
<dbReference type="OrthoDB" id="3258279at2759"/>
<feature type="compositionally biased region" description="Polar residues" evidence="2">
    <location>
        <begin position="785"/>
        <end position="801"/>
    </location>
</feature>
<name>A0A0D7A305_9AGAR</name>
<feature type="region of interest" description="Disordered" evidence="2">
    <location>
        <begin position="1077"/>
        <end position="1147"/>
    </location>
</feature>
<sequence>MRQKSVTPYTPPVIETPPPRTVYSPAPPSMSARRRAAANTTATPRKTSDSALYKRTPRPSRLKMIKSEPPEIDLNAPMPPPSPTDDPLLLTATGSPRVHKPIRLVADAAVGEDQPVGTVPATVAPAFEEDLPPSDIPWESSSDVDEAPIEGTGVGEYTGRFMIKSVRTTTDPPSSATSKRRDQWGRPVSPYPYARSPTKTTTTSLTNVGVLSPSQIKPPSYFNFSAIRDSSSPTPSVQPVPATTAIAATLLSGLTVPELRITQPSSPGRAHSPQPQPLNDVGHEAVDEGLYASGGEYSLSNPMYLASSSQEASRSINISAIQPFRTAVERSARLMPGPSHTFGEESITTMPATSLPPSSPLSPDSSSDPLDLPDNKDVGEAGMIVDSKVSGAQGPDNEVNVDDAYNHASQEVRDDQASDINSASDEENGSNEGDEPPPDPQLVEITSADPRAAARCVAILEQHDYECRIKAVSSLRPRESSSGGHRHSTSRRSSTSQSGRSDSRSRASQPSTTPSVSGPSPAEPSSTRTDLPDMISVAANRAHVQQRRSLVGASGVRKSSSDSPVLSPRRRRRTISGHEQLDGVHYELRSRDSSFSGPLGGLLPDGSVLVPGSPSPMSVDELLREAKADVAHLSPGVRADATMVGAPLSRAALTAKGLLPGSLSKGVPSTPLQGRPSTMNSAKRTSSVRRPSGAQQDMEEDEVIAQLSDDVHDKDECEAGELLFGLERLVYAVLTILFYSKSDNSLEDDCPLRPWTKVDWKTLDGCFTDERLALSAVLKDLDASSRPSTSQVGRTGPTRSPSHPPLVDATLVSLANVVDRFVDIMGGERKVGKWGDEWTRGTLMLRAGTLLKKQQRGQLAPAAGSTPRPSREGSAVSTQSARFNASTGRINIVEECHDAGNKSLLGNKRRRTTTEMPDCTPLGPRARPPATKRTRVGSVPSGGTSFTEGVAGDQGTHVGESTVGGVPLVLRGPQYNHLLSEATLVSRDSPNPFAPKALYADSPNMTHAYNSLSPLPRTHPALQPADNLPMKDEDGNPPLPNAPTHAVPQTPQGHRAMPQAPPSSLRRAAGYFFSYIPGLRGRGGKNGQTNSTNSFGAHDHNGLSNGDSAHVSGTKRRRAPDEIYPPVNGRKSPKRRAPPDPTLLYTCHDTYDRSSHSYDFDRENSVDPVLFYTGSKPMLDDPDVWEIQERLARSHAPGLPLPPRELFERDRRTAMTPERPAPPRVPVPKDTVMLNRIATPPSSLIPVLTTDKANGVDAGAHRMVALNSVPKPADTATRIERFRAEQRARVARRDREMLDTRVRAVGEVLGGSLESNQTGPSSLGGPEISEPATATDLKLGQPVTLRHTTSVGSLRSSASVRNLIQEFEELDQSASFDRSFDRSLSRPQSAMSVRGHSTSTQPGAEGASTRATSVRPAWR</sequence>
<feature type="compositionally biased region" description="Acidic residues" evidence="2">
    <location>
        <begin position="424"/>
        <end position="437"/>
    </location>
</feature>
<feature type="region of interest" description="Disordered" evidence="2">
    <location>
        <begin position="1009"/>
        <end position="1063"/>
    </location>
</feature>
<protein>
    <submittedName>
        <fullName evidence="3">Uncharacterized protein</fullName>
    </submittedName>
</protein>
<feature type="region of interest" description="Disordered" evidence="2">
    <location>
        <begin position="1375"/>
        <end position="1419"/>
    </location>
</feature>
<feature type="compositionally biased region" description="Low complexity" evidence="2">
    <location>
        <begin position="491"/>
        <end position="520"/>
    </location>
</feature>
<feature type="region of interest" description="Disordered" evidence="2">
    <location>
        <begin position="410"/>
        <end position="444"/>
    </location>
</feature>
<keyword evidence="1" id="KW-0945">Host-virus interaction</keyword>
<evidence type="ECO:0000313" key="3">
    <source>
        <dbReference type="EMBL" id="KIY45115.1"/>
    </source>
</evidence>
<feature type="region of interest" description="Disordered" evidence="2">
    <location>
        <begin position="542"/>
        <end position="573"/>
    </location>
</feature>
<feature type="compositionally biased region" description="Polar residues" evidence="2">
    <location>
        <begin position="1387"/>
        <end position="1402"/>
    </location>
</feature>
<evidence type="ECO:0000256" key="1">
    <source>
        <dbReference type="ARBA" id="ARBA00022581"/>
    </source>
</evidence>
<feature type="region of interest" description="Disordered" evidence="2">
    <location>
        <begin position="854"/>
        <end position="882"/>
    </location>
</feature>
<feature type="compositionally biased region" description="Pro residues" evidence="2">
    <location>
        <begin position="9"/>
        <end position="28"/>
    </location>
</feature>
<gene>
    <name evidence="3" type="ORF">FISHEDRAFT_76957</name>
</gene>
<feature type="region of interest" description="Disordered" evidence="2">
    <location>
        <begin position="913"/>
        <end position="957"/>
    </location>
</feature>